<keyword evidence="1" id="KW-0560">Oxidoreductase</keyword>
<dbReference type="EMBL" id="JBHSOW010000058">
    <property type="protein sequence ID" value="MFC5650528.1"/>
    <property type="molecule type" value="Genomic_DNA"/>
</dbReference>
<dbReference type="SUPFAM" id="SSF55347">
    <property type="entry name" value="Glyceraldehyde-3-phosphate dehydrogenase-like, C-terminal domain"/>
    <property type="match status" value="1"/>
</dbReference>
<organism evidence="3 4">
    <name type="scientific">Paenibacillus solisilvae</name>
    <dbReference type="NCBI Taxonomy" id="2486751"/>
    <lineage>
        <taxon>Bacteria</taxon>
        <taxon>Bacillati</taxon>
        <taxon>Bacillota</taxon>
        <taxon>Bacilli</taxon>
        <taxon>Bacillales</taxon>
        <taxon>Paenibacillaceae</taxon>
        <taxon>Paenibacillus</taxon>
    </lineage>
</organism>
<dbReference type="InterPro" id="IPR000683">
    <property type="entry name" value="Gfo/Idh/MocA-like_OxRdtase_N"/>
</dbReference>
<evidence type="ECO:0000313" key="3">
    <source>
        <dbReference type="EMBL" id="MFC5650528.1"/>
    </source>
</evidence>
<dbReference type="InterPro" id="IPR036291">
    <property type="entry name" value="NAD(P)-bd_dom_sf"/>
</dbReference>
<evidence type="ECO:0000313" key="4">
    <source>
        <dbReference type="Proteomes" id="UP001596047"/>
    </source>
</evidence>
<keyword evidence="4" id="KW-1185">Reference proteome</keyword>
<name>A0ABW0VYI8_9BACL</name>
<dbReference type="Pfam" id="PF01408">
    <property type="entry name" value="GFO_IDH_MocA"/>
    <property type="match status" value="1"/>
</dbReference>
<proteinExistence type="predicted"/>
<dbReference type="PANTHER" id="PTHR43818:SF11">
    <property type="entry name" value="BCDNA.GH03377"/>
    <property type="match status" value="1"/>
</dbReference>
<dbReference type="Gene3D" id="3.30.360.10">
    <property type="entry name" value="Dihydrodipicolinate Reductase, domain 2"/>
    <property type="match status" value="1"/>
</dbReference>
<evidence type="ECO:0000259" key="2">
    <source>
        <dbReference type="Pfam" id="PF01408"/>
    </source>
</evidence>
<protein>
    <submittedName>
        <fullName evidence="3">Gfo/Idh/MocA family protein</fullName>
    </submittedName>
</protein>
<accession>A0ABW0VYI8</accession>
<reference evidence="4" key="1">
    <citation type="journal article" date="2019" name="Int. J. Syst. Evol. Microbiol.">
        <title>The Global Catalogue of Microorganisms (GCM) 10K type strain sequencing project: providing services to taxonomists for standard genome sequencing and annotation.</title>
        <authorList>
            <consortium name="The Broad Institute Genomics Platform"/>
            <consortium name="The Broad Institute Genome Sequencing Center for Infectious Disease"/>
            <person name="Wu L."/>
            <person name="Ma J."/>
        </authorList>
    </citation>
    <scope>NUCLEOTIDE SEQUENCE [LARGE SCALE GENOMIC DNA]</scope>
    <source>
        <strain evidence="4">CGMCC 1.3240</strain>
    </source>
</reference>
<dbReference type="RefSeq" id="WP_379189090.1">
    <property type="nucleotide sequence ID" value="NZ_JBHSOW010000058.1"/>
</dbReference>
<feature type="domain" description="Gfo/Idh/MocA-like oxidoreductase N-terminal" evidence="2">
    <location>
        <begin position="17"/>
        <end position="140"/>
    </location>
</feature>
<dbReference type="PANTHER" id="PTHR43818">
    <property type="entry name" value="BCDNA.GH03377"/>
    <property type="match status" value="1"/>
</dbReference>
<sequence>MKNANDYWFNFEYTNKIKVGFIGCGGHAYRNVYPTFDYAPIDLVAVCDLQLERAEAYKTRFGAQRAYTDYKEMLKNEKLDAVFMVLNYDKNDHPLYSRFVPDILAAGLPVWIEKPLAYTAEEGERLLELEAKSGQFVQVANKRYFYPTYVKAKQIADSEAFGETVSSSFRYPLTLSRYREDIGTRIFSSQEMEHTALKWFLDICHPMSAIHLIMGDVKEMLFTDHQPSGNVQTIFKFKSGAIGSLHLTATQSPLAPIERAEFIGSNLQNVVVDNGMRLIYYKGSKGSSTTFNSGATYIGDDPADGPVIWEPEFSLAQLYNKNLFLQGMVQSVTQFANAVMEGKKIEKSTLADAVHLTKIFDAYKQRSDQWITID</sequence>
<evidence type="ECO:0000256" key="1">
    <source>
        <dbReference type="ARBA" id="ARBA00023002"/>
    </source>
</evidence>
<dbReference type="InterPro" id="IPR050463">
    <property type="entry name" value="Gfo/Idh/MocA_oxidrdct_glycsds"/>
</dbReference>
<dbReference type="Gene3D" id="3.40.50.720">
    <property type="entry name" value="NAD(P)-binding Rossmann-like Domain"/>
    <property type="match status" value="1"/>
</dbReference>
<comment type="caution">
    <text evidence="3">The sequence shown here is derived from an EMBL/GenBank/DDBJ whole genome shotgun (WGS) entry which is preliminary data.</text>
</comment>
<gene>
    <name evidence="3" type="ORF">ACFPYJ_15635</name>
</gene>
<dbReference type="Proteomes" id="UP001596047">
    <property type="component" value="Unassembled WGS sequence"/>
</dbReference>
<dbReference type="SUPFAM" id="SSF51735">
    <property type="entry name" value="NAD(P)-binding Rossmann-fold domains"/>
    <property type="match status" value="1"/>
</dbReference>